<evidence type="ECO:0000313" key="8">
    <source>
        <dbReference type="EMBL" id="CDM84367.1"/>
    </source>
</evidence>
<accession>A0A077RUP6</accession>
<protein>
    <recommendedName>
        <fullName evidence="7">Strictosidine synthase conserved region domain-containing protein</fullName>
    </recommendedName>
</protein>
<dbReference type="InterPro" id="IPR018119">
    <property type="entry name" value="Strictosidine_synth_cons-reg"/>
</dbReference>
<evidence type="ECO:0000256" key="4">
    <source>
        <dbReference type="ARBA" id="ARBA00023180"/>
    </source>
</evidence>
<dbReference type="AlphaFoldDB" id="A0A077RUP6"/>
<dbReference type="Gene3D" id="2.120.10.30">
    <property type="entry name" value="TolB, C-terminal domain"/>
    <property type="match status" value="1"/>
</dbReference>
<feature type="region of interest" description="Disordered" evidence="5">
    <location>
        <begin position="456"/>
        <end position="478"/>
    </location>
</feature>
<dbReference type="Pfam" id="PF03088">
    <property type="entry name" value="Str_synth"/>
    <property type="match status" value="1"/>
</dbReference>
<gene>
    <name evidence="8" type="ORF">TRAES_3BF082100120CFD_c1</name>
</gene>
<feature type="signal peptide" evidence="6">
    <location>
        <begin position="1"/>
        <end position="24"/>
    </location>
</feature>
<keyword evidence="6" id="KW-0732">Signal</keyword>
<keyword evidence="3" id="KW-0926">Vacuole</keyword>
<sequence length="565" mass="60749">MSRFVKATIAVVLLVMIFMSGAMAATSLDATRIQQLPLADGLLQGPESVAFDAQGHGPYSGVSDGRILRWDGDKTGWTTYAYGPGYDEDMCTASIFRPATSTESQCGRPLGLQFHHKSGDLYVADAYRGLMRVGPGGGEATVLVSAVDDKPLRFTNGVDVDQVTGQVYFTDSSMNYDRTQHEMVTRSGDSTGRLMRYDPRTGDVAVLQTRLAYANGVAISTDRTHLIVASTGPCKLIRHWIEGAKAGTSEPFTDLPGYPDNVRPDRRGGYWVALHGEKNELPSRPNSHLLAVRVGADGKILEEMRGSKRVKPAEVVERDNGKLYIGSIDLPYVGVITRNTSMWYPPLSSPPAPPNDDAELRFHHGLELIQGEHPVSVEIQPTHHGAASRLAPISGPPARWCDEKPVCTAQLVVPRYSQKKFTGPKLKFNFKWHSDWKELPSRVAPVGDPGGTLAATAAVPLPSSSSPRRRRRALPGKSRAGGDALLLSLGWRGAGTLHWRRGLACGLGRAPAVVALGGSVSGAVARATVVWVSRIDLGELHAQIWLPLSSGSLVLPVLPVAVSGG</sequence>
<evidence type="ECO:0000256" key="6">
    <source>
        <dbReference type="SAM" id="SignalP"/>
    </source>
</evidence>
<dbReference type="PANTHER" id="PTHR10426:SF133">
    <property type="entry name" value="STRICTOSIDINE SYNTHASE CONSERVED REGION DOMAIN-CONTAINING PROTEIN"/>
    <property type="match status" value="1"/>
</dbReference>
<dbReference type="SUPFAM" id="SSF63829">
    <property type="entry name" value="Calcium-dependent phosphotriesterase"/>
    <property type="match status" value="1"/>
</dbReference>
<feature type="compositionally biased region" description="Low complexity" evidence="5">
    <location>
        <begin position="456"/>
        <end position="466"/>
    </location>
</feature>
<feature type="domain" description="Strictosidine synthase conserved region" evidence="7">
    <location>
        <begin position="156"/>
        <end position="243"/>
    </location>
</feature>
<dbReference type="GO" id="GO:0005773">
    <property type="term" value="C:vacuole"/>
    <property type="evidence" value="ECO:0007669"/>
    <property type="project" value="UniProtKB-SubCell"/>
</dbReference>
<name>A0A077RUP6_WHEAT</name>
<evidence type="ECO:0000256" key="2">
    <source>
        <dbReference type="ARBA" id="ARBA00009191"/>
    </source>
</evidence>
<reference evidence="8" key="1">
    <citation type="journal article" date="2014" name="Science">
        <title>Structural and functional partitioning of bread wheat chromosome 3B.</title>
        <authorList>
            <person name="Choulet F."/>
            <person name="Alberti A."/>
            <person name="Theil S."/>
            <person name="Glover N."/>
            <person name="Barbe V."/>
            <person name="Daron J."/>
            <person name="Pingault L."/>
            <person name="Sourdille P."/>
            <person name="Couloux A."/>
            <person name="Paux E."/>
            <person name="Leroy P."/>
            <person name="Mangenot S."/>
            <person name="Guilhot N."/>
            <person name="Le Gouis J."/>
            <person name="Balfourier F."/>
            <person name="Alaux M."/>
            <person name="Jamilloux V."/>
            <person name="Poulain J."/>
            <person name="Durand C."/>
            <person name="Bellec A."/>
            <person name="Gaspin C."/>
            <person name="Safar J."/>
            <person name="Dolezel J."/>
            <person name="Rogers J."/>
            <person name="Vandepoele K."/>
            <person name="Aury J.M."/>
            <person name="Mayer K."/>
            <person name="Berges H."/>
            <person name="Quesneville H."/>
            <person name="Wincker P."/>
            <person name="Feuillet C."/>
        </authorList>
    </citation>
    <scope>NUCLEOTIDE SEQUENCE</scope>
</reference>
<dbReference type="Pfam" id="PF20067">
    <property type="entry name" value="SSL_N"/>
    <property type="match status" value="1"/>
</dbReference>
<dbReference type="HOGENOM" id="CLU_482698_0_0_1"/>
<comment type="subcellular location">
    <subcellularLocation>
        <location evidence="1">Vacuole</location>
    </subcellularLocation>
</comment>
<dbReference type="InterPro" id="IPR011042">
    <property type="entry name" value="6-blade_b-propeller_TolB-like"/>
</dbReference>
<comment type="similarity">
    <text evidence="2">Belongs to the strictosidine synthase family.</text>
</comment>
<dbReference type="FunFam" id="2.120.10.30:FF:000048">
    <property type="entry name" value="Protein strictosidine synthase-like 10"/>
    <property type="match status" value="1"/>
</dbReference>
<feature type="chain" id="PRO_5009743687" description="Strictosidine synthase conserved region domain-containing protein" evidence="6">
    <location>
        <begin position="25"/>
        <end position="565"/>
    </location>
</feature>
<evidence type="ECO:0000256" key="1">
    <source>
        <dbReference type="ARBA" id="ARBA00004116"/>
    </source>
</evidence>
<dbReference type="PANTHER" id="PTHR10426">
    <property type="entry name" value="STRICTOSIDINE SYNTHASE-RELATED"/>
    <property type="match status" value="1"/>
</dbReference>
<evidence type="ECO:0000256" key="3">
    <source>
        <dbReference type="ARBA" id="ARBA00022554"/>
    </source>
</evidence>
<evidence type="ECO:0000259" key="7">
    <source>
        <dbReference type="Pfam" id="PF03088"/>
    </source>
</evidence>
<evidence type="ECO:0000256" key="5">
    <source>
        <dbReference type="SAM" id="MobiDB-lite"/>
    </source>
</evidence>
<keyword evidence="4" id="KW-0325">Glycoprotein</keyword>
<organism evidence="8">
    <name type="scientific">Triticum aestivum</name>
    <name type="common">Wheat</name>
    <dbReference type="NCBI Taxonomy" id="4565"/>
    <lineage>
        <taxon>Eukaryota</taxon>
        <taxon>Viridiplantae</taxon>
        <taxon>Streptophyta</taxon>
        <taxon>Embryophyta</taxon>
        <taxon>Tracheophyta</taxon>
        <taxon>Spermatophyta</taxon>
        <taxon>Magnoliopsida</taxon>
        <taxon>Liliopsida</taxon>
        <taxon>Poales</taxon>
        <taxon>Poaceae</taxon>
        <taxon>BOP clade</taxon>
        <taxon>Pooideae</taxon>
        <taxon>Triticodae</taxon>
        <taxon>Triticeae</taxon>
        <taxon>Triticinae</taxon>
        <taxon>Triticum</taxon>
    </lineage>
</organism>
<proteinExistence type="inferred from homology"/>
<dbReference type="EMBL" id="HG670306">
    <property type="protein sequence ID" value="CDM84367.1"/>
    <property type="molecule type" value="Genomic_DNA"/>
</dbReference>